<dbReference type="EMBL" id="JAVRHY010000022">
    <property type="protein sequence ID" value="MDT0619861.1"/>
    <property type="molecule type" value="Genomic_DNA"/>
</dbReference>
<accession>A0ABU3BE10</accession>
<reference evidence="2 3" key="1">
    <citation type="submission" date="2023-09" db="EMBL/GenBank/DDBJ databases">
        <authorList>
            <person name="Rey-Velasco X."/>
        </authorList>
    </citation>
    <scope>NUCLEOTIDE SEQUENCE [LARGE SCALE GENOMIC DNA]</scope>
    <source>
        <strain evidence="2 3">P385</strain>
    </source>
</reference>
<name>A0ABU3BE10_9GAMM</name>
<keyword evidence="1" id="KW-1133">Transmembrane helix</keyword>
<gene>
    <name evidence="2" type="ORF">RM531_15415</name>
</gene>
<proteinExistence type="predicted"/>
<organism evidence="2 3">
    <name type="scientific">Spectribacter acetivorans</name>
    <dbReference type="NCBI Taxonomy" id="3075603"/>
    <lineage>
        <taxon>Bacteria</taxon>
        <taxon>Pseudomonadati</taxon>
        <taxon>Pseudomonadota</taxon>
        <taxon>Gammaproteobacteria</taxon>
        <taxon>Salinisphaerales</taxon>
        <taxon>Salinisphaeraceae</taxon>
        <taxon>Spectribacter</taxon>
    </lineage>
</organism>
<evidence type="ECO:0000313" key="2">
    <source>
        <dbReference type="EMBL" id="MDT0619861.1"/>
    </source>
</evidence>
<keyword evidence="1" id="KW-0472">Membrane</keyword>
<keyword evidence="1" id="KW-0812">Transmembrane</keyword>
<feature type="transmembrane region" description="Helical" evidence="1">
    <location>
        <begin position="44"/>
        <end position="65"/>
    </location>
</feature>
<dbReference type="RefSeq" id="WP_311660561.1">
    <property type="nucleotide sequence ID" value="NZ_JAVRHY010000022.1"/>
</dbReference>
<comment type="caution">
    <text evidence="2">The sequence shown here is derived from an EMBL/GenBank/DDBJ whole genome shotgun (WGS) entry which is preliminary data.</text>
</comment>
<evidence type="ECO:0000313" key="3">
    <source>
        <dbReference type="Proteomes" id="UP001259982"/>
    </source>
</evidence>
<evidence type="ECO:0008006" key="4">
    <source>
        <dbReference type="Google" id="ProtNLM"/>
    </source>
</evidence>
<keyword evidence="3" id="KW-1185">Reference proteome</keyword>
<sequence length="119" mass="12879">MPRTLPLLAAGTDLVTRSWAQAMLAGQPPLRLLGETLRLHLGFSPGVAFSLFAGSGLFVPLLNLATNWTGQSFRAFIIDRAMTRVATPNMMQDVMNEAIRDMRSSIDASTLSIKRSSGS</sequence>
<protein>
    <recommendedName>
        <fullName evidence="4">ABC transmembrane type-1 domain-containing protein</fullName>
    </recommendedName>
</protein>
<dbReference type="Proteomes" id="UP001259982">
    <property type="component" value="Unassembled WGS sequence"/>
</dbReference>
<evidence type="ECO:0000256" key="1">
    <source>
        <dbReference type="SAM" id="Phobius"/>
    </source>
</evidence>